<comment type="caution">
    <text evidence="1">The sequence shown here is derived from an EMBL/GenBank/DDBJ whole genome shotgun (WGS) entry which is preliminary data.</text>
</comment>
<dbReference type="AlphaFoldDB" id="A0A928VSP3"/>
<organism evidence="1 2">
    <name type="scientific">Romeriopsis navalis LEGE 11480</name>
    <dbReference type="NCBI Taxonomy" id="2777977"/>
    <lineage>
        <taxon>Bacteria</taxon>
        <taxon>Bacillati</taxon>
        <taxon>Cyanobacteriota</taxon>
        <taxon>Cyanophyceae</taxon>
        <taxon>Leptolyngbyales</taxon>
        <taxon>Leptolyngbyaceae</taxon>
        <taxon>Romeriopsis</taxon>
        <taxon>Romeriopsis navalis</taxon>
    </lineage>
</organism>
<evidence type="ECO:0000313" key="2">
    <source>
        <dbReference type="Proteomes" id="UP000625316"/>
    </source>
</evidence>
<proteinExistence type="predicted"/>
<dbReference type="Proteomes" id="UP000625316">
    <property type="component" value="Unassembled WGS sequence"/>
</dbReference>
<keyword evidence="2" id="KW-1185">Reference proteome</keyword>
<sequence>MPNSSTSIVVLEAPPQSIRANPVDPMTEKMLIRLLLPESVHGHPRDAVAFARIYYHWLGMSEILRWISPIGWEHPRLCPKKYPHGEKKYALAFGKLWITVWEALHQGTDRKEAMFSFEQMSREIGGILEPWGWGEAPGAVGQRTVARVGRKKGEKPETFIRRASGALRRGENPYLEGTYSYEFVRALKEHQSPQNRASLMAVADALTGIAKVMTGAKVMSNDTRYKKLKGSKHCLTWAVDRRVFYRSVEIEHYLVGTMSRLLGG</sequence>
<accession>A0A928VSP3</accession>
<dbReference type="RefSeq" id="WP_264326652.1">
    <property type="nucleotide sequence ID" value="NZ_JADEXQ010000076.1"/>
</dbReference>
<reference evidence="1" key="1">
    <citation type="submission" date="2020-10" db="EMBL/GenBank/DDBJ databases">
        <authorList>
            <person name="Castelo-Branco R."/>
            <person name="Eusebio N."/>
            <person name="Adriana R."/>
            <person name="Vieira A."/>
            <person name="Brugerolle De Fraissinette N."/>
            <person name="Rezende De Castro R."/>
            <person name="Schneider M.P."/>
            <person name="Vasconcelos V."/>
            <person name="Leao P.N."/>
        </authorList>
    </citation>
    <scope>NUCLEOTIDE SEQUENCE</scope>
    <source>
        <strain evidence="1">LEGE 11480</strain>
    </source>
</reference>
<evidence type="ECO:0000313" key="1">
    <source>
        <dbReference type="EMBL" id="MBE9031825.1"/>
    </source>
</evidence>
<name>A0A928VSP3_9CYAN</name>
<protein>
    <submittedName>
        <fullName evidence="1">Uncharacterized protein</fullName>
    </submittedName>
</protein>
<gene>
    <name evidence="1" type="ORF">IQ266_18990</name>
</gene>
<dbReference type="EMBL" id="JADEXQ010000076">
    <property type="protein sequence ID" value="MBE9031825.1"/>
    <property type="molecule type" value="Genomic_DNA"/>
</dbReference>